<evidence type="ECO:0000313" key="3">
    <source>
        <dbReference type="EMBL" id="SHM80852.1"/>
    </source>
</evidence>
<evidence type="ECO:0000313" key="5">
    <source>
        <dbReference type="Proteomes" id="UP000198431"/>
    </source>
</evidence>
<evidence type="ECO:0000256" key="1">
    <source>
        <dbReference type="SAM" id="SignalP"/>
    </source>
</evidence>
<dbReference type="EMBL" id="FRBX01000004">
    <property type="protein sequence ID" value="SHM80852.1"/>
    <property type="molecule type" value="Genomic_DNA"/>
</dbReference>
<protein>
    <recommendedName>
        <fullName evidence="6">Lipoprotein</fullName>
    </recommendedName>
</protein>
<dbReference type="Proteomes" id="UP000184216">
    <property type="component" value="Unassembled WGS sequence"/>
</dbReference>
<evidence type="ECO:0000313" key="2">
    <source>
        <dbReference type="EMBL" id="OXB07798.1"/>
    </source>
</evidence>
<feature type="signal peptide" evidence="1">
    <location>
        <begin position="1"/>
        <end position="23"/>
    </location>
</feature>
<reference evidence="3 4" key="2">
    <citation type="submission" date="2016-11" db="EMBL/GenBank/DDBJ databases">
        <authorList>
            <person name="Varghese N."/>
            <person name="Submissions S."/>
        </authorList>
    </citation>
    <scope>NUCLEOTIDE SEQUENCE [LARGE SCALE GENOMIC DNA]</scope>
    <source>
        <strain evidence="3 4">DSM 6368</strain>
    </source>
</reference>
<accession>A0AB36P7C2</accession>
<comment type="caution">
    <text evidence="2">The sequence shown here is derived from an EMBL/GenBank/DDBJ whole genome shotgun (WGS) entry which is preliminary data.</text>
</comment>
<gene>
    <name evidence="2" type="ORF">B0A72_02725</name>
    <name evidence="3" type="ORF">SAMN05444387_3250</name>
</gene>
<proteinExistence type="predicted"/>
<organism evidence="2 5">
    <name type="scientific">Flavobacterium pectinovorum</name>
    <dbReference type="NCBI Taxonomy" id="29533"/>
    <lineage>
        <taxon>Bacteria</taxon>
        <taxon>Pseudomonadati</taxon>
        <taxon>Bacteroidota</taxon>
        <taxon>Flavobacteriia</taxon>
        <taxon>Flavobacteriales</taxon>
        <taxon>Flavobacteriaceae</taxon>
        <taxon>Flavobacterium</taxon>
    </lineage>
</organism>
<keyword evidence="4" id="KW-1185">Reference proteome</keyword>
<dbReference type="PROSITE" id="PS51257">
    <property type="entry name" value="PROKAR_LIPOPROTEIN"/>
    <property type="match status" value="1"/>
</dbReference>
<name>A0AB36P7C2_9FLAO</name>
<dbReference type="EMBL" id="MUHB01000003">
    <property type="protein sequence ID" value="OXB07798.1"/>
    <property type="molecule type" value="Genomic_DNA"/>
</dbReference>
<evidence type="ECO:0000313" key="4">
    <source>
        <dbReference type="Proteomes" id="UP000184216"/>
    </source>
</evidence>
<feature type="chain" id="PRO_5044215352" description="Lipoprotein" evidence="1">
    <location>
        <begin position="24"/>
        <end position="235"/>
    </location>
</feature>
<dbReference type="RefSeq" id="WP_073396328.1">
    <property type="nucleotide sequence ID" value="NZ_FRBX01000004.1"/>
</dbReference>
<evidence type="ECO:0008006" key="6">
    <source>
        <dbReference type="Google" id="ProtNLM"/>
    </source>
</evidence>
<sequence>MKNLKVWLAFLPLLAVACTSESASEATTSHLKTSAKTTTIGPANPANPFDLAGSIHNEILESLDGMDFNPQSAADVANAVDSISSLYPELVTLGGNSSLAARLDEINLLVSCEDPLEQVFTASSLEASARDSFSTFVSSLLLSADSPYEDIRTSIVSYEAFVLDSSEFTSEDKRIILTTTSVVRYSASRKKRKDKDWETSVTSIAATVLGAEECLALGLKMGVTVGLCQNENVSQ</sequence>
<dbReference type="AlphaFoldDB" id="A0AB36P7C2"/>
<reference evidence="2 5" key="1">
    <citation type="submission" date="2016-11" db="EMBL/GenBank/DDBJ databases">
        <title>Whole genomes of Flavobacteriaceae.</title>
        <authorList>
            <person name="Stine C."/>
            <person name="Li C."/>
            <person name="Tadesse D."/>
        </authorList>
    </citation>
    <scope>NUCLEOTIDE SEQUENCE [LARGE SCALE GENOMIC DNA]</scope>
    <source>
        <strain evidence="2 5">ATCC 19366</strain>
    </source>
</reference>
<dbReference type="Proteomes" id="UP000198431">
    <property type="component" value="Unassembled WGS sequence"/>
</dbReference>
<keyword evidence="1" id="KW-0732">Signal</keyword>